<dbReference type="GO" id="GO:0000976">
    <property type="term" value="F:transcription cis-regulatory region binding"/>
    <property type="evidence" value="ECO:0007669"/>
    <property type="project" value="TreeGrafter"/>
</dbReference>
<dbReference type="InterPro" id="IPR006456">
    <property type="entry name" value="ZF_HD_homeobox_Cys/His_dimer"/>
</dbReference>
<evidence type="ECO:0000256" key="3">
    <source>
        <dbReference type="ARBA" id="ARBA00022723"/>
    </source>
</evidence>
<feature type="compositionally biased region" description="Basic and acidic residues" evidence="6">
    <location>
        <begin position="1"/>
        <end position="23"/>
    </location>
</feature>
<evidence type="ECO:0000256" key="6">
    <source>
        <dbReference type="SAM" id="MobiDB-lite"/>
    </source>
</evidence>
<name>A0A2U1KRU7_ARTAN</name>
<evidence type="ECO:0000256" key="4">
    <source>
        <dbReference type="ARBA" id="ARBA00022771"/>
    </source>
</evidence>
<dbReference type="GO" id="GO:0008270">
    <property type="term" value="F:zinc ion binding"/>
    <property type="evidence" value="ECO:0007669"/>
    <property type="project" value="UniProtKB-KW"/>
</dbReference>
<evidence type="ECO:0000256" key="5">
    <source>
        <dbReference type="ARBA" id="ARBA00022833"/>
    </source>
</evidence>
<sequence length="101" mass="11222">MASEKKSQGEMASEKKSPKHETDSSDDDSSISSLIVSYQFFYGKCERNFSNLPGQVVLDGCQEFMPDQRAQEGTPGALFCDACGCHEFDHEEIVEYVTKSP</sequence>
<dbReference type="STRING" id="35608.A0A2U1KRU7"/>
<keyword evidence="5" id="KW-0862">Zinc</keyword>
<reference evidence="8 9" key="1">
    <citation type="journal article" date="2018" name="Mol. Plant">
        <title>The genome of Artemisia annua provides insight into the evolution of Asteraceae family and artemisinin biosynthesis.</title>
        <authorList>
            <person name="Shen Q."/>
            <person name="Zhang L."/>
            <person name="Liao Z."/>
            <person name="Wang S."/>
            <person name="Yan T."/>
            <person name="Shi P."/>
            <person name="Liu M."/>
            <person name="Fu X."/>
            <person name="Pan Q."/>
            <person name="Wang Y."/>
            <person name="Lv Z."/>
            <person name="Lu X."/>
            <person name="Zhang F."/>
            <person name="Jiang W."/>
            <person name="Ma Y."/>
            <person name="Chen M."/>
            <person name="Hao X."/>
            <person name="Li L."/>
            <person name="Tang Y."/>
            <person name="Lv G."/>
            <person name="Zhou Y."/>
            <person name="Sun X."/>
            <person name="Brodelius P.E."/>
            <person name="Rose J.K.C."/>
            <person name="Tang K."/>
        </authorList>
    </citation>
    <scope>NUCLEOTIDE SEQUENCE [LARGE SCALE GENOMIC DNA]</scope>
    <source>
        <strain evidence="9">cv. Huhao1</strain>
        <tissue evidence="8">Leaf</tissue>
    </source>
</reference>
<dbReference type="Proteomes" id="UP000245207">
    <property type="component" value="Unassembled WGS sequence"/>
</dbReference>
<gene>
    <name evidence="8" type="ORF">CTI12_AA571310</name>
</gene>
<dbReference type="AlphaFoldDB" id="A0A2U1KRU7"/>
<keyword evidence="2" id="KW-0963">Cytoplasm</keyword>
<dbReference type="PANTHER" id="PTHR31948">
    <property type="entry name" value="ZINC-FINGER HOMEODOMAIN PROTEIN 2"/>
    <property type="match status" value="1"/>
</dbReference>
<dbReference type="PROSITE" id="PS51523">
    <property type="entry name" value="ZF_HD_DIMER"/>
    <property type="match status" value="1"/>
</dbReference>
<evidence type="ECO:0000259" key="7">
    <source>
        <dbReference type="PROSITE" id="PS51523"/>
    </source>
</evidence>
<dbReference type="Pfam" id="PF04770">
    <property type="entry name" value="ZF-HD_dimer"/>
    <property type="match status" value="1"/>
</dbReference>
<dbReference type="EMBL" id="PKPP01014611">
    <property type="protein sequence ID" value="PWA39477.1"/>
    <property type="molecule type" value="Genomic_DNA"/>
</dbReference>
<dbReference type="GO" id="GO:0003700">
    <property type="term" value="F:DNA-binding transcription factor activity"/>
    <property type="evidence" value="ECO:0007669"/>
    <property type="project" value="TreeGrafter"/>
</dbReference>
<feature type="domain" description="ZF-HD dimerization-type" evidence="7">
    <location>
        <begin position="42"/>
        <end position="93"/>
    </location>
</feature>
<keyword evidence="8" id="KW-0238">DNA-binding</keyword>
<protein>
    <submittedName>
        <fullName evidence="8">ZF-HD homeobox protein, Cys/His-rich dimerization domain-containing protein</fullName>
    </submittedName>
</protein>
<keyword evidence="9" id="KW-1185">Reference proteome</keyword>
<organism evidence="8 9">
    <name type="scientific">Artemisia annua</name>
    <name type="common">Sweet wormwood</name>
    <dbReference type="NCBI Taxonomy" id="35608"/>
    <lineage>
        <taxon>Eukaryota</taxon>
        <taxon>Viridiplantae</taxon>
        <taxon>Streptophyta</taxon>
        <taxon>Embryophyta</taxon>
        <taxon>Tracheophyta</taxon>
        <taxon>Spermatophyta</taxon>
        <taxon>Magnoliopsida</taxon>
        <taxon>eudicotyledons</taxon>
        <taxon>Gunneridae</taxon>
        <taxon>Pentapetalae</taxon>
        <taxon>asterids</taxon>
        <taxon>campanulids</taxon>
        <taxon>Asterales</taxon>
        <taxon>Asteraceae</taxon>
        <taxon>Asteroideae</taxon>
        <taxon>Anthemideae</taxon>
        <taxon>Artemisiinae</taxon>
        <taxon>Artemisia</taxon>
    </lineage>
</organism>
<evidence type="ECO:0000256" key="2">
    <source>
        <dbReference type="ARBA" id="ARBA00022490"/>
    </source>
</evidence>
<dbReference type="GO" id="GO:0050793">
    <property type="term" value="P:regulation of developmental process"/>
    <property type="evidence" value="ECO:0007669"/>
    <property type="project" value="TreeGrafter"/>
</dbReference>
<keyword evidence="4" id="KW-0863">Zinc-finger</keyword>
<dbReference type="GO" id="GO:0005737">
    <property type="term" value="C:cytoplasm"/>
    <property type="evidence" value="ECO:0007669"/>
    <property type="project" value="UniProtKB-SubCell"/>
</dbReference>
<evidence type="ECO:0000313" key="9">
    <source>
        <dbReference type="Proteomes" id="UP000245207"/>
    </source>
</evidence>
<dbReference type="PANTHER" id="PTHR31948:SF162">
    <property type="entry name" value="MINI ZINC FINGER PROTEIN 2"/>
    <property type="match status" value="1"/>
</dbReference>
<evidence type="ECO:0000313" key="8">
    <source>
        <dbReference type="EMBL" id="PWA39477.1"/>
    </source>
</evidence>
<proteinExistence type="predicted"/>
<comment type="subcellular location">
    <subcellularLocation>
        <location evidence="1">Cytoplasm</location>
    </subcellularLocation>
</comment>
<accession>A0A2U1KRU7</accession>
<feature type="region of interest" description="Disordered" evidence="6">
    <location>
        <begin position="1"/>
        <end position="30"/>
    </location>
</feature>
<keyword evidence="3" id="KW-0479">Metal-binding</keyword>
<dbReference type="GO" id="GO:0005634">
    <property type="term" value="C:nucleus"/>
    <property type="evidence" value="ECO:0007669"/>
    <property type="project" value="TreeGrafter"/>
</dbReference>
<comment type="caution">
    <text evidence="8">The sequence shown here is derived from an EMBL/GenBank/DDBJ whole genome shotgun (WGS) entry which is preliminary data.</text>
</comment>
<evidence type="ECO:0000256" key="1">
    <source>
        <dbReference type="ARBA" id="ARBA00004496"/>
    </source>
</evidence>
<keyword evidence="8" id="KW-0371">Homeobox</keyword>